<dbReference type="PRINTS" id="PR00111">
    <property type="entry name" value="ABHYDROLASE"/>
</dbReference>
<feature type="domain" description="AB hydrolase-1" evidence="1">
    <location>
        <begin position="12"/>
        <end position="238"/>
    </location>
</feature>
<protein>
    <submittedName>
        <fullName evidence="2">Alpha/beta hydrolase</fullName>
    </submittedName>
</protein>
<keyword evidence="3" id="KW-1185">Reference proteome</keyword>
<sequence>MQLSYRRSGQGPVVVLLHGSGSSLEGVERVASLLSARFDVIRPDLPGFGRTGPRPDRDYTVQAYASTVAQFLESLGQNRYALAGNSLGGNIAWNLALDHPERVTRLVLINATGYPEKSLPAGLRLARNPLVRPLLRRWMPRRATKRNLESAVGPGSKIVDDAMVDRVHTLMSRPGNRSAFIDFANTDQPDRSGEIPRIAAPTLVLRSAGIDGQNFARDIPGSQELTNPDSGHLLPEEAPEWVADAIRTFLTPQHTDEAQ</sequence>
<dbReference type="InterPro" id="IPR000073">
    <property type="entry name" value="AB_hydrolase_1"/>
</dbReference>
<organism evidence="2 3">
    <name type="scientific">Kribbella albertanoniae</name>
    <dbReference type="NCBI Taxonomy" id="1266829"/>
    <lineage>
        <taxon>Bacteria</taxon>
        <taxon>Bacillati</taxon>
        <taxon>Actinomycetota</taxon>
        <taxon>Actinomycetes</taxon>
        <taxon>Propionibacteriales</taxon>
        <taxon>Kribbellaceae</taxon>
        <taxon>Kribbella</taxon>
    </lineage>
</organism>
<dbReference type="Proteomes" id="UP000295075">
    <property type="component" value="Unassembled WGS sequence"/>
</dbReference>
<dbReference type="PANTHER" id="PTHR46438:SF11">
    <property type="entry name" value="LIPASE-RELATED"/>
    <property type="match status" value="1"/>
</dbReference>
<dbReference type="GO" id="GO:0016787">
    <property type="term" value="F:hydrolase activity"/>
    <property type="evidence" value="ECO:0007669"/>
    <property type="project" value="UniProtKB-KW"/>
</dbReference>
<name>A0A4V2XR29_9ACTN</name>
<reference evidence="2 3" key="1">
    <citation type="submission" date="2019-03" db="EMBL/GenBank/DDBJ databases">
        <title>Draft genome sequences of novel Actinobacteria.</title>
        <authorList>
            <person name="Sahin N."/>
            <person name="Ay H."/>
            <person name="Saygin H."/>
        </authorList>
    </citation>
    <scope>NUCLEOTIDE SEQUENCE [LARGE SCALE GENOMIC DNA]</scope>
    <source>
        <strain evidence="2 3">JCM 30547</strain>
    </source>
</reference>
<evidence type="ECO:0000259" key="1">
    <source>
        <dbReference type="Pfam" id="PF00561"/>
    </source>
</evidence>
<evidence type="ECO:0000313" key="2">
    <source>
        <dbReference type="EMBL" id="TDC28125.1"/>
    </source>
</evidence>
<dbReference type="InterPro" id="IPR029058">
    <property type="entry name" value="AB_hydrolase_fold"/>
</dbReference>
<accession>A0A4V2XR29</accession>
<dbReference type="Gene3D" id="3.40.50.1820">
    <property type="entry name" value="alpha/beta hydrolase"/>
    <property type="match status" value="1"/>
</dbReference>
<evidence type="ECO:0000313" key="3">
    <source>
        <dbReference type="Proteomes" id="UP000295075"/>
    </source>
</evidence>
<proteinExistence type="predicted"/>
<dbReference type="AlphaFoldDB" id="A0A4V2XR29"/>
<dbReference type="SUPFAM" id="SSF53474">
    <property type="entry name" value="alpha/beta-Hydrolases"/>
    <property type="match status" value="1"/>
</dbReference>
<dbReference type="EMBL" id="SMKA01000084">
    <property type="protein sequence ID" value="TDC28125.1"/>
    <property type="molecule type" value="Genomic_DNA"/>
</dbReference>
<keyword evidence="2" id="KW-0378">Hydrolase</keyword>
<dbReference type="OrthoDB" id="9801162at2"/>
<comment type="caution">
    <text evidence="2">The sequence shown here is derived from an EMBL/GenBank/DDBJ whole genome shotgun (WGS) entry which is preliminary data.</text>
</comment>
<dbReference type="Pfam" id="PF00561">
    <property type="entry name" value="Abhydrolase_1"/>
    <property type="match status" value="1"/>
</dbReference>
<dbReference type="PANTHER" id="PTHR46438">
    <property type="entry name" value="ALPHA/BETA-HYDROLASES SUPERFAMILY PROTEIN"/>
    <property type="match status" value="1"/>
</dbReference>
<gene>
    <name evidence="2" type="ORF">E1261_19420</name>
</gene>